<feature type="region of interest" description="Disordered" evidence="1">
    <location>
        <begin position="156"/>
        <end position="201"/>
    </location>
</feature>
<evidence type="ECO:0000256" key="2">
    <source>
        <dbReference type="SAM" id="SignalP"/>
    </source>
</evidence>
<keyword evidence="2" id="KW-0732">Signal</keyword>
<evidence type="ECO:0000313" key="4">
    <source>
        <dbReference type="Proteomes" id="UP000319731"/>
    </source>
</evidence>
<protein>
    <recommendedName>
        <fullName evidence="5">G-patch domain-containing protein</fullName>
    </recommendedName>
</protein>
<organism evidence="3 4">
    <name type="scientific">Synchytrium microbalum</name>
    <dbReference type="NCBI Taxonomy" id="1806994"/>
    <lineage>
        <taxon>Eukaryota</taxon>
        <taxon>Fungi</taxon>
        <taxon>Fungi incertae sedis</taxon>
        <taxon>Chytridiomycota</taxon>
        <taxon>Chytridiomycota incertae sedis</taxon>
        <taxon>Chytridiomycetes</taxon>
        <taxon>Synchytriales</taxon>
        <taxon>Synchytriaceae</taxon>
        <taxon>Synchytrium</taxon>
    </lineage>
</organism>
<proteinExistence type="predicted"/>
<dbReference type="EMBL" id="QEAO01000006">
    <property type="protein sequence ID" value="TPX35932.1"/>
    <property type="molecule type" value="Genomic_DNA"/>
</dbReference>
<name>A0A507C8I3_9FUNG</name>
<dbReference type="GeneID" id="42002988"/>
<gene>
    <name evidence="3" type="ORF">SmJEL517_g01763</name>
</gene>
<feature type="chain" id="PRO_5021453566" description="G-patch domain-containing protein" evidence="2">
    <location>
        <begin position="24"/>
        <end position="201"/>
    </location>
</feature>
<accession>A0A507C8I3</accession>
<reference evidence="3 4" key="1">
    <citation type="journal article" date="2019" name="Sci. Rep.">
        <title>Comparative genomics of chytrid fungi reveal insights into the obligate biotrophic and pathogenic lifestyle of Synchytrium endobioticum.</title>
        <authorList>
            <person name="van de Vossenberg B.T.L.H."/>
            <person name="Warris S."/>
            <person name="Nguyen H.D.T."/>
            <person name="van Gent-Pelzer M.P.E."/>
            <person name="Joly D.L."/>
            <person name="van de Geest H.C."/>
            <person name="Bonants P.J.M."/>
            <person name="Smith D.S."/>
            <person name="Levesque C.A."/>
            <person name="van der Lee T.A.J."/>
        </authorList>
    </citation>
    <scope>NUCLEOTIDE SEQUENCE [LARGE SCALE GENOMIC DNA]</scope>
    <source>
        <strain evidence="3 4">JEL517</strain>
    </source>
</reference>
<dbReference type="AlphaFoldDB" id="A0A507C8I3"/>
<evidence type="ECO:0000256" key="1">
    <source>
        <dbReference type="SAM" id="MobiDB-lite"/>
    </source>
</evidence>
<evidence type="ECO:0000313" key="3">
    <source>
        <dbReference type="EMBL" id="TPX35932.1"/>
    </source>
</evidence>
<dbReference type="OrthoDB" id="2176213at2759"/>
<sequence length="201" mass="21403">MVLWKLTLTTILAFLLVIPNEKALATASGPRHKSATALSLDHTSTVVAASLAAAPSIVSADNTPSTHSLEAITTPVPDEIRSAALAEAHIDAVSRHLEAGQQKLYEQGYSEGYSHGYGKGRVSSHDRIVSFYGSGYLPDGTPCSGLCTWKTSDYDASNTHERDSGHKTAEKKVAEKKEKSRTDSHPDNVLGPLKVAGHQGL</sequence>
<feature type="signal peptide" evidence="2">
    <location>
        <begin position="1"/>
        <end position="23"/>
    </location>
</feature>
<feature type="compositionally biased region" description="Basic and acidic residues" evidence="1">
    <location>
        <begin position="158"/>
        <end position="186"/>
    </location>
</feature>
<dbReference type="Proteomes" id="UP000319731">
    <property type="component" value="Unassembled WGS sequence"/>
</dbReference>
<comment type="caution">
    <text evidence="3">The sequence shown here is derived from an EMBL/GenBank/DDBJ whole genome shotgun (WGS) entry which is preliminary data.</text>
</comment>
<dbReference type="RefSeq" id="XP_031026317.1">
    <property type="nucleotide sequence ID" value="XM_031167691.1"/>
</dbReference>
<evidence type="ECO:0008006" key="5">
    <source>
        <dbReference type="Google" id="ProtNLM"/>
    </source>
</evidence>
<keyword evidence="4" id="KW-1185">Reference proteome</keyword>